<evidence type="ECO:0000313" key="4">
    <source>
        <dbReference type="Proteomes" id="UP000317494"/>
    </source>
</evidence>
<dbReference type="InterPro" id="IPR001810">
    <property type="entry name" value="F-box_dom"/>
</dbReference>
<evidence type="ECO:0000313" key="3">
    <source>
        <dbReference type="EMBL" id="TPX47351.1"/>
    </source>
</evidence>
<sequence>MTVETNASSSSTSASKHSDNDNQTLIMSKQKRKRIPLPSPPVFHRRKQTASIANLPTEILSEIFTFVLPQQRDLHTLCGVCTSFNQAATRFLYRWPKFKDTFSWAQFILSLTQLTMADTKGFSSLGSLVQVLDVSAIMGVAISAPERVVPIIKPTAATRVQVKLVVKDASESDLEIHTPTTNAMGNGGALTAYHHIAAAGGGNGNYHHHHVVDDEGDDDAQITAEELAVWQAAIDANNDVNVFVNGNMGGHGNGNAAPNQGFPILHLILQQQAIALANNHNNGTGHGHLAPLPQILNQLQNVNPQHVPPNFVNINQHMHHQNAAVAGVTNHNFNHHNHPFHHHLHNLFNQPHNQQQNEPMQHRVRVTRVSSASTVERSSRIQISASSLKDLAEKCTDLLVLNLANSTLFPDTYLPQINAYISRLPYQPEEHLARIPVTVFDAIKSLILGCKKLVSLDLRGGEEITDEITLWIVDNAKSLRALNLGKCSKIKTGAAKLFFVGDPAQLKPQVVAALS</sequence>
<dbReference type="Gene3D" id="3.80.10.10">
    <property type="entry name" value="Ribonuclease Inhibitor"/>
    <property type="match status" value="1"/>
</dbReference>
<comment type="caution">
    <text evidence="3">The sequence shown here is derived from an EMBL/GenBank/DDBJ whole genome shotgun (WGS) entry which is preliminary data.</text>
</comment>
<dbReference type="Pfam" id="PF12937">
    <property type="entry name" value="F-box-like"/>
    <property type="match status" value="1"/>
</dbReference>
<name>A0A507D7G6_9FUNG</name>
<evidence type="ECO:0000259" key="2">
    <source>
        <dbReference type="Pfam" id="PF12937"/>
    </source>
</evidence>
<gene>
    <name evidence="3" type="ORF">SeMB42_g03356</name>
</gene>
<dbReference type="CDD" id="cd09917">
    <property type="entry name" value="F-box_SF"/>
    <property type="match status" value="1"/>
</dbReference>
<dbReference type="EMBL" id="QEAN01000118">
    <property type="protein sequence ID" value="TPX47351.1"/>
    <property type="molecule type" value="Genomic_DNA"/>
</dbReference>
<feature type="region of interest" description="Disordered" evidence="1">
    <location>
        <begin position="1"/>
        <end position="40"/>
    </location>
</feature>
<dbReference type="InterPro" id="IPR032675">
    <property type="entry name" value="LRR_dom_sf"/>
</dbReference>
<feature type="domain" description="F-box" evidence="2">
    <location>
        <begin position="52"/>
        <end position="95"/>
    </location>
</feature>
<keyword evidence="4" id="KW-1185">Reference proteome</keyword>
<protein>
    <recommendedName>
        <fullName evidence="2">F-box domain-containing protein</fullName>
    </recommendedName>
</protein>
<dbReference type="SUPFAM" id="SSF52047">
    <property type="entry name" value="RNI-like"/>
    <property type="match status" value="1"/>
</dbReference>
<dbReference type="STRING" id="286115.A0A507D7G6"/>
<accession>A0A507D7G6</accession>
<dbReference type="VEuPathDB" id="FungiDB:SeMB42_g03356"/>
<evidence type="ECO:0000256" key="1">
    <source>
        <dbReference type="SAM" id="MobiDB-lite"/>
    </source>
</evidence>
<dbReference type="AlphaFoldDB" id="A0A507D7G6"/>
<dbReference type="InterPro" id="IPR036047">
    <property type="entry name" value="F-box-like_dom_sf"/>
</dbReference>
<proteinExistence type="predicted"/>
<feature type="compositionally biased region" description="Low complexity" evidence="1">
    <location>
        <begin position="1"/>
        <end position="15"/>
    </location>
</feature>
<reference evidence="3 4" key="1">
    <citation type="journal article" date="2019" name="Sci. Rep.">
        <title>Comparative genomics of chytrid fungi reveal insights into the obligate biotrophic and pathogenic lifestyle of Synchytrium endobioticum.</title>
        <authorList>
            <person name="van de Vossenberg B.T.L.H."/>
            <person name="Warris S."/>
            <person name="Nguyen H.D.T."/>
            <person name="van Gent-Pelzer M.P.E."/>
            <person name="Joly D.L."/>
            <person name="van de Geest H.C."/>
            <person name="Bonants P.J.M."/>
            <person name="Smith D.S."/>
            <person name="Levesque C.A."/>
            <person name="van der Lee T.A.J."/>
        </authorList>
    </citation>
    <scope>NUCLEOTIDE SEQUENCE [LARGE SCALE GENOMIC DNA]</scope>
    <source>
        <strain evidence="3 4">MB42</strain>
    </source>
</reference>
<dbReference type="SUPFAM" id="SSF81383">
    <property type="entry name" value="F-box domain"/>
    <property type="match status" value="1"/>
</dbReference>
<dbReference type="Proteomes" id="UP000317494">
    <property type="component" value="Unassembled WGS sequence"/>
</dbReference>
<organism evidence="3 4">
    <name type="scientific">Synchytrium endobioticum</name>
    <dbReference type="NCBI Taxonomy" id="286115"/>
    <lineage>
        <taxon>Eukaryota</taxon>
        <taxon>Fungi</taxon>
        <taxon>Fungi incertae sedis</taxon>
        <taxon>Chytridiomycota</taxon>
        <taxon>Chytridiomycota incertae sedis</taxon>
        <taxon>Chytridiomycetes</taxon>
        <taxon>Synchytriales</taxon>
        <taxon>Synchytriaceae</taxon>
        <taxon>Synchytrium</taxon>
    </lineage>
</organism>